<dbReference type="Proteomes" id="UP000250416">
    <property type="component" value="Unassembled WGS sequence"/>
</dbReference>
<protein>
    <submittedName>
        <fullName evidence="1">Uncharacterized protein</fullName>
    </submittedName>
</protein>
<dbReference type="RefSeq" id="WP_059731445.1">
    <property type="nucleotide sequence ID" value="NZ_CADEUP010000001.1"/>
</dbReference>
<dbReference type="Proteomes" id="UP000069001">
    <property type="component" value="Unassembled WGS sequence"/>
</dbReference>
<gene>
    <name evidence="2" type="ORF">NCTC10661_05456</name>
    <name evidence="1" type="ORF">WS90_22500</name>
</gene>
<sequence>MEEPARYVLSGALSVQDDLEDEQLDRVSRHLSGIATVHLKHDELAHTVSLHISGRLMRDDVRYIEQRVERFAEENARAAAILLSEWNCETSELVVGMNWDAQCLIRLGAVQEQLAKLTERYFDFLLRLEPPDAPGRGSPLLCVAVETDDDRRRG</sequence>
<dbReference type="EMBL" id="LOYH01000083">
    <property type="protein sequence ID" value="KVK77642.1"/>
    <property type="molecule type" value="Genomic_DNA"/>
</dbReference>
<evidence type="ECO:0000313" key="1">
    <source>
        <dbReference type="EMBL" id="KVK77642.1"/>
    </source>
</evidence>
<dbReference type="AlphaFoldDB" id="A0A124SMG0"/>
<evidence type="ECO:0000313" key="3">
    <source>
        <dbReference type="Proteomes" id="UP000069001"/>
    </source>
</evidence>
<evidence type="ECO:0000313" key="4">
    <source>
        <dbReference type="Proteomes" id="UP000250416"/>
    </source>
</evidence>
<evidence type="ECO:0000313" key="2">
    <source>
        <dbReference type="EMBL" id="SQA54762.1"/>
    </source>
</evidence>
<reference evidence="2 4" key="2">
    <citation type="submission" date="2018-06" db="EMBL/GenBank/DDBJ databases">
        <authorList>
            <consortium name="Pathogen Informatics"/>
            <person name="Doyle S."/>
        </authorList>
    </citation>
    <scope>NUCLEOTIDE SEQUENCE [LARGE SCALE GENOMIC DNA]</scope>
    <source>
        <strain evidence="2 4">NCTC10661</strain>
    </source>
</reference>
<organism evidence="1 3">
    <name type="scientific">Burkholderia cepacia</name>
    <name type="common">Pseudomonas cepacia</name>
    <dbReference type="NCBI Taxonomy" id="292"/>
    <lineage>
        <taxon>Bacteria</taxon>
        <taxon>Pseudomonadati</taxon>
        <taxon>Pseudomonadota</taxon>
        <taxon>Betaproteobacteria</taxon>
        <taxon>Burkholderiales</taxon>
        <taxon>Burkholderiaceae</taxon>
        <taxon>Burkholderia</taxon>
        <taxon>Burkholderia cepacia complex</taxon>
    </lineage>
</organism>
<name>A0A124SMG0_BURCE</name>
<dbReference type="EMBL" id="UARD01000034">
    <property type="protein sequence ID" value="SQA54762.1"/>
    <property type="molecule type" value="Genomic_DNA"/>
</dbReference>
<comment type="caution">
    <text evidence="1">The sequence shown here is derived from an EMBL/GenBank/DDBJ whole genome shotgun (WGS) entry which is preliminary data.</text>
</comment>
<reference evidence="1 3" key="1">
    <citation type="submission" date="2015-11" db="EMBL/GenBank/DDBJ databases">
        <title>Expanding the genomic diversity of Burkholderia species for the development of highly accurate diagnostics.</title>
        <authorList>
            <person name="Sahl J."/>
            <person name="Keim P."/>
            <person name="Wagner D."/>
        </authorList>
    </citation>
    <scope>NUCLEOTIDE SEQUENCE [LARGE SCALE GENOMIC DNA]</scope>
    <source>
        <strain evidence="1 3">MSMB1302</strain>
    </source>
</reference>
<accession>A0A124SMG0</accession>
<proteinExistence type="predicted"/>